<feature type="chain" id="PRO_5015607372" description="Ig-like domain-containing protein" evidence="1">
    <location>
        <begin position="20"/>
        <end position="257"/>
    </location>
</feature>
<proteinExistence type="predicted"/>
<dbReference type="EMBL" id="PYVU01000148">
    <property type="protein sequence ID" value="PTB93874.1"/>
    <property type="molecule type" value="Genomic_DNA"/>
</dbReference>
<reference evidence="3 4" key="1">
    <citation type="submission" date="2018-03" db="EMBL/GenBank/DDBJ databases">
        <title>Cross-interface Injection: A General Nanoliter Liquid Handling Method Applied to Single Cells Genome Amplification Automated Nanoliter Liquid Handling Applied to Single Cell Multiple Displacement Amplification.</title>
        <authorList>
            <person name="Yun J."/>
            <person name="Xu P."/>
            <person name="Xu J."/>
            <person name="Dai X."/>
            <person name="Wang Y."/>
            <person name="Zheng X."/>
            <person name="Cao C."/>
            <person name="Yi Q."/>
            <person name="Zhu Y."/>
            <person name="Wang L."/>
            <person name="Dong Z."/>
            <person name="Huang Y."/>
            <person name="Huang L."/>
            <person name="Du W."/>
        </authorList>
    </citation>
    <scope>NUCLEOTIDE SEQUENCE [LARGE SCALE GENOMIC DNA]</scope>
    <source>
        <strain evidence="3 4">Z-D1-2</strain>
    </source>
</reference>
<sequence length="257" mass="26977">MKKLSFLSLTILLFTFLLSCDSEVLDMEFEPQITESTEGEQVFFPGEVSQSTTSRLTANSFGCGVTGPDCASSGQTLTYTYSTTTSNPNITWTVNSGSISIVSGQNSNTVSLRFGRGFTGGTVTVLGAGAPNCSVTFDILKCATPVPTCGISINGIFEVNALGDDEVAFYATTTISSGWSVTGSYFTVTYQNGSVSNHVGYTNSLGYEQIIIPVSCTNKVETVQVSVYGASSSGTTCSDTELEDWGVIGVCGTDGFN</sequence>
<evidence type="ECO:0000256" key="1">
    <source>
        <dbReference type="SAM" id="SignalP"/>
    </source>
</evidence>
<dbReference type="AlphaFoldDB" id="A0A2T4DJ73"/>
<keyword evidence="1" id="KW-0732">Signal</keyword>
<feature type="domain" description="Ig-like" evidence="2">
    <location>
        <begin position="31"/>
        <end position="136"/>
    </location>
</feature>
<dbReference type="PROSITE" id="PS51257">
    <property type="entry name" value="PROKAR_LIPOPROTEIN"/>
    <property type="match status" value="1"/>
</dbReference>
<name>A0A2T4DJ73_9BACT</name>
<dbReference type="PROSITE" id="PS50835">
    <property type="entry name" value="IG_LIKE"/>
    <property type="match status" value="1"/>
</dbReference>
<evidence type="ECO:0000313" key="3">
    <source>
        <dbReference type="EMBL" id="PTB93874.1"/>
    </source>
</evidence>
<dbReference type="Proteomes" id="UP000240608">
    <property type="component" value="Unassembled WGS sequence"/>
</dbReference>
<evidence type="ECO:0000313" key="4">
    <source>
        <dbReference type="Proteomes" id="UP000240608"/>
    </source>
</evidence>
<gene>
    <name evidence="3" type="ORF">C9994_12610</name>
</gene>
<organism evidence="3 4">
    <name type="scientific">Marivirga lumbricoides</name>
    <dbReference type="NCBI Taxonomy" id="1046115"/>
    <lineage>
        <taxon>Bacteria</taxon>
        <taxon>Pseudomonadati</taxon>
        <taxon>Bacteroidota</taxon>
        <taxon>Cytophagia</taxon>
        <taxon>Cytophagales</taxon>
        <taxon>Marivirgaceae</taxon>
        <taxon>Marivirga</taxon>
    </lineage>
</organism>
<comment type="caution">
    <text evidence="3">The sequence shown here is derived from an EMBL/GenBank/DDBJ whole genome shotgun (WGS) entry which is preliminary data.</text>
</comment>
<feature type="signal peptide" evidence="1">
    <location>
        <begin position="1"/>
        <end position="19"/>
    </location>
</feature>
<evidence type="ECO:0000259" key="2">
    <source>
        <dbReference type="PROSITE" id="PS50835"/>
    </source>
</evidence>
<protein>
    <recommendedName>
        <fullName evidence="2">Ig-like domain-containing protein</fullName>
    </recommendedName>
</protein>
<accession>A0A2T4DJ73</accession>
<dbReference type="InterPro" id="IPR007110">
    <property type="entry name" value="Ig-like_dom"/>
</dbReference>